<dbReference type="EMBL" id="JAMWBK010000008">
    <property type="protein sequence ID" value="KAJ8902903.1"/>
    <property type="molecule type" value="Genomic_DNA"/>
</dbReference>
<sequence length="278" mass="31246">MYWRVSVLNNGTESESSQFQRLDGGEVAEELQKQAKRLIGKFVADDGSRVDYAGMKDSEEFVDFVFLTSALKKVDPGAFSHTQKLAFFLNVYNILTLHSIALDGPSSNTASRIALNVNAKYEIGGLLYSLHDIENGVLRENRPSPFDVIKSKPFKDGDKRLSSVLIPMDPRIHFALNCGAISCPPIRFFTAKSVEDMLEMVTTAYLLSNDNVVAQQDCVQLSQIFSWYSSDFPSETLDWVICNLPEDSSKRSSLQEARKRSLPVRWLAYDWGTNVKHS</sequence>
<accession>A0AAV8UP83</accession>
<feature type="domain" description="DUF547" evidence="1">
    <location>
        <begin position="79"/>
        <end position="206"/>
    </location>
</feature>
<name>A0AAV8UP83_9RHOD</name>
<comment type="caution">
    <text evidence="2">The sequence shown here is derived from an EMBL/GenBank/DDBJ whole genome shotgun (WGS) entry which is preliminary data.</text>
</comment>
<dbReference type="PANTHER" id="PTHR46361:SF3">
    <property type="entry name" value="ELECTRON CARRIER_ PROTEIN DISULFIDE OXIDOREDUCTASE"/>
    <property type="match status" value="1"/>
</dbReference>
<dbReference type="InterPro" id="IPR006869">
    <property type="entry name" value="DUF547"/>
</dbReference>
<dbReference type="Pfam" id="PF04784">
    <property type="entry name" value="DUF547"/>
    <property type="match status" value="1"/>
</dbReference>
<evidence type="ECO:0000259" key="1">
    <source>
        <dbReference type="Pfam" id="PF04784"/>
    </source>
</evidence>
<dbReference type="Proteomes" id="UP001157974">
    <property type="component" value="Unassembled WGS sequence"/>
</dbReference>
<proteinExistence type="predicted"/>
<organism evidence="2 3">
    <name type="scientific">Rhodosorus marinus</name>
    <dbReference type="NCBI Taxonomy" id="101924"/>
    <lineage>
        <taxon>Eukaryota</taxon>
        <taxon>Rhodophyta</taxon>
        <taxon>Stylonematophyceae</taxon>
        <taxon>Stylonematales</taxon>
        <taxon>Stylonemataceae</taxon>
        <taxon>Rhodosorus</taxon>
    </lineage>
</organism>
<gene>
    <name evidence="2" type="ORF">NDN08_006222</name>
</gene>
<protein>
    <recommendedName>
        <fullName evidence="1">DUF547 domain-containing protein</fullName>
    </recommendedName>
</protein>
<evidence type="ECO:0000313" key="3">
    <source>
        <dbReference type="Proteomes" id="UP001157974"/>
    </source>
</evidence>
<dbReference type="AlphaFoldDB" id="A0AAV8UP83"/>
<reference evidence="2 3" key="1">
    <citation type="journal article" date="2023" name="Nat. Commun.">
        <title>Origin of minicircular mitochondrial genomes in red algae.</title>
        <authorList>
            <person name="Lee Y."/>
            <person name="Cho C.H."/>
            <person name="Lee Y.M."/>
            <person name="Park S.I."/>
            <person name="Yang J.H."/>
            <person name="West J.A."/>
            <person name="Bhattacharya D."/>
            <person name="Yoon H.S."/>
        </authorList>
    </citation>
    <scope>NUCLEOTIDE SEQUENCE [LARGE SCALE GENOMIC DNA]</scope>
    <source>
        <strain evidence="2 3">CCMP1338</strain>
        <tissue evidence="2">Whole cell</tissue>
    </source>
</reference>
<dbReference type="PANTHER" id="PTHR46361">
    <property type="entry name" value="ELECTRON CARRIER/ PROTEIN DISULFIDE OXIDOREDUCTASE"/>
    <property type="match status" value="1"/>
</dbReference>
<keyword evidence="3" id="KW-1185">Reference proteome</keyword>
<evidence type="ECO:0000313" key="2">
    <source>
        <dbReference type="EMBL" id="KAJ8902903.1"/>
    </source>
</evidence>